<proteinExistence type="inferred from homology"/>
<dbReference type="SUPFAM" id="SSF55469">
    <property type="entry name" value="FMN-dependent nitroreductase-like"/>
    <property type="match status" value="1"/>
</dbReference>
<dbReference type="EMBL" id="BAAAME010000001">
    <property type="protein sequence ID" value="GAA1723680.1"/>
    <property type="molecule type" value="Genomic_DNA"/>
</dbReference>
<organism evidence="7 8">
    <name type="scientific">Aeromicrobium alkaliterrae</name>
    <dbReference type="NCBI Taxonomy" id="302168"/>
    <lineage>
        <taxon>Bacteria</taxon>
        <taxon>Bacillati</taxon>
        <taxon>Actinomycetota</taxon>
        <taxon>Actinomycetes</taxon>
        <taxon>Propionibacteriales</taxon>
        <taxon>Nocardioidaceae</taxon>
        <taxon>Aeromicrobium</taxon>
    </lineage>
</organism>
<dbReference type="InterPro" id="IPR000415">
    <property type="entry name" value="Nitroreductase-like"/>
</dbReference>
<evidence type="ECO:0000313" key="7">
    <source>
        <dbReference type="EMBL" id="GAA1723680.1"/>
    </source>
</evidence>
<gene>
    <name evidence="7" type="ORF">GCM10009710_00560</name>
</gene>
<evidence type="ECO:0000259" key="6">
    <source>
        <dbReference type="Pfam" id="PF00881"/>
    </source>
</evidence>
<keyword evidence="3" id="KW-0285">Flavoprotein</keyword>
<keyword evidence="8" id="KW-1185">Reference proteome</keyword>
<evidence type="ECO:0000256" key="2">
    <source>
        <dbReference type="ARBA" id="ARBA00007118"/>
    </source>
</evidence>
<evidence type="ECO:0000256" key="1">
    <source>
        <dbReference type="ARBA" id="ARBA00001917"/>
    </source>
</evidence>
<evidence type="ECO:0000256" key="3">
    <source>
        <dbReference type="ARBA" id="ARBA00022630"/>
    </source>
</evidence>
<keyword evidence="4" id="KW-0288">FMN</keyword>
<protein>
    <submittedName>
        <fullName evidence="7">Nitroreductase</fullName>
    </submittedName>
</protein>
<evidence type="ECO:0000313" key="8">
    <source>
        <dbReference type="Proteomes" id="UP001501057"/>
    </source>
</evidence>
<comment type="caution">
    <text evidence="7">The sequence shown here is derived from an EMBL/GenBank/DDBJ whole genome shotgun (WGS) entry which is preliminary data.</text>
</comment>
<reference evidence="8" key="1">
    <citation type="journal article" date="2019" name="Int. J. Syst. Evol. Microbiol.">
        <title>The Global Catalogue of Microorganisms (GCM) 10K type strain sequencing project: providing services to taxonomists for standard genome sequencing and annotation.</title>
        <authorList>
            <consortium name="The Broad Institute Genomics Platform"/>
            <consortium name="The Broad Institute Genome Sequencing Center for Infectious Disease"/>
            <person name="Wu L."/>
            <person name="Ma J."/>
        </authorList>
    </citation>
    <scope>NUCLEOTIDE SEQUENCE [LARGE SCALE GENOMIC DNA]</scope>
    <source>
        <strain evidence="8">JCM 13518</strain>
    </source>
</reference>
<keyword evidence="5" id="KW-0560">Oxidoreductase</keyword>
<accession>A0ABP4VE65</accession>
<sequence length="231" mass="25446">MVTETESSMPRDPSAVTVVQALAERWSCRGFLPEPVPRATIESVVESAQRTPSWCNTQPWQLAIFSGDAIDDLRTAFAGDQRITPDIDFPPGYAGVHQERRREVGLQLYDAVGVARGDREASALQMLRNFDFFDAPHVAIVSAPAALGPYGYVDCGLWVQSFLLAAQAHGIATIAQAAVAMRSELLRERIGWDDERQVVCGISFGWPDPEHPANSFRAHRADIDDAVTFFD</sequence>
<dbReference type="Proteomes" id="UP001501057">
    <property type="component" value="Unassembled WGS sequence"/>
</dbReference>
<dbReference type="PANTHER" id="PTHR43673:SF2">
    <property type="entry name" value="NITROREDUCTASE"/>
    <property type="match status" value="1"/>
</dbReference>
<dbReference type="CDD" id="cd02136">
    <property type="entry name" value="PnbA_NfnB-like"/>
    <property type="match status" value="1"/>
</dbReference>
<dbReference type="Gene3D" id="3.40.109.10">
    <property type="entry name" value="NADH Oxidase"/>
    <property type="match status" value="1"/>
</dbReference>
<dbReference type="InterPro" id="IPR029479">
    <property type="entry name" value="Nitroreductase"/>
</dbReference>
<feature type="domain" description="Nitroreductase" evidence="6">
    <location>
        <begin position="23"/>
        <end position="206"/>
    </location>
</feature>
<comment type="similarity">
    <text evidence="2">Belongs to the nitroreductase family.</text>
</comment>
<dbReference type="Pfam" id="PF00881">
    <property type="entry name" value="Nitroreductase"/>
    <property type="match status" value="1"/>
</dbReference>
<comment type="cofactor">
    <cofactor evidence="1">
        <name>FMN</name>
        <dbReference type="ChEBI" id="CHEBI:58210"/>
    </cofactor>
</comment>
<dbReference type="PANTHER" id="PTHR43673">
    <property type="entry name" value="NAD(P)H NITROREDUCTASE YDGI-RELATED"/>
    <property type="match status" value="1"/>
</dbReference>
<evidence type="ECO:0000256" key="5">
    <source>
        <dbReference type="ARBA" id="ARBA00023002"/>
    </source>
</evidence>
<evidence type="ECO:0000256" key="4">
    <source>
        <dbReference type="ARBA" id="ARBA00022643"/>
    </source>
</evidence>
<name>A0ABP4VE65_9ACTN</name>